<feature type="domain" description="Xaa-Pro dipeptidyl-peptidase C-terminal" evidence="2">
    <location>
        <begin position="324"/>
        <end position="583"/>
    </location>
</feature>
<dbReference type="Gene3D" id="3.40.50.1820">
    <property type="entry name" value="alpha/beta hydrolase"/>
    <property type="match status" value="1"/>
</dbReference>
<reference evidence="3" key="1">
    <citation type="submission" date="2012-08" db="EMBL/GenBank/DDBJ databases">
        <title>Genome analysis of Colletotrichum orbiculare and Colletotrichum fructicola.</title>
        <authorList>
            <person name="Gan P.H.P."/>
            <person name="Ikeda K."/>
            <person name="Irieda H."/>
            <person name="Narusaka M."/>
            <person name="O'Connell R.J."/>
            <person name="Narusaka Y."/>
            <person name="Takano Y."/>
            <person name="Kubo Y."/>
            <person name="Shirasu K."/>
        </authorList>
    </citation>
    <scope>NUCLEOTIDE SEQUENCE</scope>
    <source>
        <strain evidence="3">Nara gc5</strain>
    </source>
</reference>
<dbReference type="InterPro" id="IPR005674">
    <property type="entry name" value="CocE/Ser_esterase"/>
</dbReference>
<dbReference type="EMBL" id="ANPB02000011">
    <property type="protein sequence ID" value="KAF4474575.1"/>
    <property type="molecule type" value="Genomic_DNA"/>
</dbReference>
<proteinExistence type="predicted"/>
<organism evidence="3">
    <name type="scientific">Colletotrichum fructicola (strain Nara gc5)</name>
    <name type="common">Anthracnose fungus</name>
    <name type="synonym">Colletotrichum gloeosporioides (strain Nara gc5)</name>
    <dbReference type="NCBI Taxonomy" id="1213859"/>
    <lineage>
        <taxon>Eukaryota</taxon>
        <taxon>Fungi</taxon>
        <taxon>Dikarya</taxon>
        <taxon>Ascomycota</taxon>
        <taxon>Pezizomycotina</taxon>
        <taxon>Sordariomycetes</taxon>
        <taxon>Hypocreomycetidae</taxon>
        <taxon>Glomerellales</taxon>
        <taxon>Glomerellaceae</taxon>
        <taxon>Colletotrichum</taxon>
        <taxon>Colletotrichum gloeosporioides species complex</taxon>
    </lineage>
</organism>
<dbReference type="InterPro" id="IPR000383">
    <property type="entry name" value="Xaa-Pro-like_dom"/>
</dbReference>
<dbReference type="InterPro" id="IPR008979">
    <property type="entry name" value="Galactose-bd-like_sf"/>
</dbReference>
<dbReference type="Proteomes" id="UP000011096">
    <property type="component" value="Unassembled WGS sequence"/>
</dbReference>
<dbReference type="SMART" id="SM00939">
    <property type="entry name" value="PepX_C"/>
    <property type="match status" value="1"/>
</dbReference>
<dbReference type="PANTHER" id="PTHR43056">
    <property type="entry name" value="PEPTIDASE S9 PROLYL OLIGOPEPTIDASE"/>
    <property type="match status" value="1"/>
</dbReference>
<dbReference type="RefSeq" id="XP_031883967.1">
    <property type="nucleotide sequence ID" value="XM_032037340.1"/>
</dbReference>
<dbReference type="Pfam" id="PF08530">
    <property type="entry name" value="PepX_C"/>
    <property type="match status" value="1"/>
</dbReference>
<evidence type="ECO:0000259" key="2">
    <source>
        <dbReference type="SMART" id="SM00939"/>
    </source>
</evidence>
<dbReference type="OrthoDB" id="4790215at2759"/>
<evidence type="ECO:0000313" key="3">
    <source>
        <dbReference type="EMBL" id="ELA27008.1"/>
    </source>
</evidence>
<dbReference type="InterPro" id="IPR013736">
    <property type="entry name" value="Xaa-Pro_dipept_C"/>
</dbReference>
<dbReference type="PANTHER" id="PTHR43056:SF10">
    <property type="entry name" value="COCE_NOND FAMILY, PUTATIVE (AFU_ORTHOLOGUE AFUA_7G00600)-RELATED"/>
    <property type="match status" value="1"/>
</dbReference>
<dbReference type="NCBIfam" id="TIGR00976">
    <property type="entry name" value="CocE_NonD"/>
    <property type="match status" value="1"/>
</dbReference>
<accession>L2FMP7</accession>
<dbReference type="InterPro" id="IPR029058">
    <property type="entry name" value="AB_hydrolase_fold"/>
</dbReference>
<protein>
    <submittedName>
        <fullName evidence="4">Cocaine esterase</fullName>
    </submittedName>
    <submittedName>
        <fullName evidence="3">X-pro dipeptidyl-peptidase c-terminal non-catalytic domain-containing protein</fullName>
    </submittedName>
</protein>
<name>L2FMP7_COLFN</name>
<evidence type="ECO:0000313" key="4">
    <source>
        <dbReference type="EMBL" id="KAF4474575.1"/>
    </source>
</evidence>
<reference evidence="4 5" key="3">
    <citation type="submission" date="2020-04" db="EMBL/GenBank/DDBJ databases">
        <title>Genome sequencing and assembly of multiple isolates from the Colletotrichum gloeosporioides species complex.</title>
        <authorList>
            <person name="Gan P."/>
            <person name="Shirasu K."/>
        </authorList>
    </citation>
    <scope>NUCLEOTIDE SEQUENCE [LARGE SCALE GENOMIC DNA]</scope>
    <source>
        <strain evidence="4 5">Nara gc5</strain>
    </source>
</reference>
<dbReference type="SUPFAM" id="SSF49785">
    <property type="entry name" value="Galactose-binding domain-like"/>
    <property type="match status" value="1"/>
</dbReference>
<dbReference type="InterPro" id="IPR050585">
    <property type="entry name" value="Xaa-Pro_dipeptidyl-ppase/CocE"/>
</dbReference>
<dbReference type="SUPFAM" id="SSF53474">
    <property type="entry name" value="alpha/beta-Hydrolases"/>
    <property type="match status" value="1"/>
</dbReference>
<dbReference type="Gene3D" id="1.10.3020.20">
    <property type="match status" value="1"/>
</dbReference>
<evidence type="ECO:0000313" key="5">
    <source>
        <dbReference type="Proteomes" id="UP000011096"/>
    </source>
</evidence>
<evidence type="ECO:0000256" key="1">
    <source>
        <dbReference type="ARBA" id="ARBA00022801"/>
    </source>
</evidence>
<dbReference type="GO" id="GO:0008239">
    <property type="term" value="F:dipeptidyl-peptidase activity"/>
    <property type="evidence" value="ECO:0007669"/>
    <property type="project" value="InterPro"/>
</dbReference>
<dbReference type="EMBL" id="KB021005">
    <property type="protein sequence ID" value="ELA27008.1"/>
    <property type="molecule type" value="Genomic_DNA"/>
</dbReference>
<dbReference type="HOGENOM" id="CLU_015590_3_0_1"/>
<keyword evidence="1" id="KW-0378">Hydrolase</keyword>
<keyword evidence="5" id="KW-1185">Reference proteome</keyword>
<sequence>MIIEGCDVPFCDTIRPENEENCFPYSFKEKKKELLPKGWQKTLRSRPLPSELIYEVNEEMRHSDGVKIYYDICRPNTVEKVPALLALSPYGKGGNGFLNYELLPYRVGVQEEMLSGLEKFESVDPAEWVSRGYAVVNVDIRGSWDSEGDLYIEGMAAGRDAAEIVEHVAALSWCSGSIGMQGNSWLAAVQWSTAVVAPPALKAIAPWEGFTDKYREVACRGGIADATFLNLVYNGTIRGRSKREDIFAAAQKWPLINPYWEDKVIKTEKITIPIYAVTSYSSGIHGYGTIQGFRKAKSKKKWLRIHATQEWFDIYRKDMTDELQDFFDRYLKGVENDWEKTDPVRVSILTCGDRFGPQPIEHFPMGSYPHAKTEYKKLYLTKDNLSLYHPPASGITSYQSDDRSSAVELVYTFNTTTTLMGFSKAKLWLSCDDTDDMDIYLSLRKVSKSGRGLDHINIPWSAIPRNDSTHDDVVSTNVIKSTGPHGLLRVSHRAVDRSKQDSIMPYHPHEKIEKVQPGEIVPVEIGIWPIGLKLYEGEGLMLRVRGSKDAYWEIPNLQKSTIFGINKGKHHIHFGGMYDSYVAVPFIPNV</sequence>
<dbReference type="Gene3D" id="2.60.120.260">
    <property type="entry name" value="Galactose-binding domain-like"/>
    <property type="match status" value="1"/>
</dbReference>
<gene>
    <name evidence="4" type="primary">cocE-7</name>
    <name evidence="3" type="ORF">CGGC5_12051</name>
    <name evidence="4" type="ORF">CGGC5_v016733</name>
</gene>
<dbReference type="InParanoid" id="L2FMP7"/>
<reference evidence="4 5" key="2">
    <citation type="submission" date="2012-08" db="EMBL/GenBank/DDBJ databases">
        <authorList>
            <person name="Gan P.H.P."/>
            <person name="Ikeda K."/>
            <person name="Irieda H."/>
            <person name="Narusaka M."/>
            <person name="O'Connell R.J."/>
            <person name="Narusaka Y."/>
            <person name="Takano Y."/>
            <person name="Kubo Y."/>
            <person name="Shirasu K."/>
        </authorList>
    </citation>
    <scope>NUCLEOTIDE SEQUENCE [LARGE SCALE GENOMIC DNA]</scope>
    <source>
        <strain evidence="4 5">Nara gc5</strain>
    </source>
</reference>
<dbReference type="Pfam" id="PF02129">
    <property type="entry name" value="Peptidase_S15"/>
    <property type="match status" value="1"/>
</dbReference>
<dbReference type="AlphaFoldDB" id="L2FMP7"/>
<dbReference type="GeneID" id="43621318"/>